<dbReference type="PROSITE" id="PS50949">
    <property type="entry name" value="HTH_GNTR"/>
    <property type="match status" value="1"/>
</dbReference>
<dbReference type="AlphaFoldDB" id="A0A8E3B188"/>
<protein>
    <submittedName>
        <fullName evidence="6">GntR family transcriptional regulator</fullName>
    </submittedName>
</protein>
<reference evidence="6 7" key="1">
    <citation type="submission" date="2018-05" db="EMBL/GenBank/DDBJ databases">
        <title>Genomic Encyclopedia of Type Strains, Phase IV (KMG-IV): sequencing the most valuable type-strain genomes for metagenomic binning, comparative biology and taxonomic classification.</title>
        <authorList>
            <person name="Goeker M."/>
        </authorList>
    </citation>
    <scope>NUCLEOTIDE SEQUENCE [LARGE SCALE GENOMIC DNA]</scope>
    <source>
        <strain evidence="6 7">DSM 2626</strain>
    </source>
</reference>
<dbReference type="GeneID" id="61056428"/>
<accession>A0A8E3B188</accession>
<dbReference type="Gene3D" id="1.10.10.10">
    <property type="entry name" value="Winged helix-like DNA-binding domain superfamily/Winged helix DNA-binding domain"/>
    <property type="match status" value="1"/>
</dbReference>
<dbReference type="PRINTS" id="PR00035">
    <property type="entry name" value="HTHGNTR"/>
</dbReference>
<dbReference type="InterPro" id="IPR036388">
    <property type="entry name" value="WH-like_DNA-bd_sf"/>
</dbReference>
<dbReference type="RefSeq" id="WP_109672722.1">
    <property type="nucleotide sequence ID" value="NZ_QGGH01000030.1"/>
</dbReference>
<proteinExistence type="predicted"/>
<organism evidence="6 7">
    <name type="scientific">Rhizobium loti</name>
    <name type="common">Mesorhizobium loti</name>
    <dbReference type="NCBI Taxonomy" id="381"/>
    <lineage>
        <taxon>Bacteria</taxon>
        <taxon>Pseudomonadati</taxon>
        <taxon>Pseudomonadota</taxon>
        <taxon>Alphaproteobacteria</taxon>
        <taxon>Hyphomicrobiales</taxon>
        <taxon>Phyllobacteriaceae</taxon>
        <taxon>Mesorhizobium</taxon>
    </lineage>
</organism>
<keyword evidence="2" id="KW-0238">DNA-binding</keyword>
<evidence type="ECO:0000313" key="7">
    <source>
        <dbReference type="Proteomes" id="UP000245631"/>
    </source>
</evidence>
<dbReference type="Gene3D" id="1.20.120.530">
    <property type="entry name" value="GntR ligand-binding domain-like"/>
    <property type="match status" value="1"/>
</dbReference>
<dbReference type="GO" id="GO:0003677">
    <property type="term" value="F:DNA binding"/>
    <property type="evidence" value="ECO:0007669"/>
    <property type="project" value="UniProtKB-KW"/>
</dbReference>
<evidence type="ECO:0000256" key="1">
    <source>
        <dbReference type="ARBA" id="ARBA00023015"/>
    </source>
</evidence>
<dbReference type="CDD" id="cd07377">
    <property type="entry name" value="WHTH_GntR"/>
    <property type="match status" value="1"/>
</dbReference>
<dbReference type="InterPro" id="IPR008920">
    <property type="entry name" value="TF_FadR/GntR_C"/>
</dbReference>
<dbReference type="Proteomes" id="UP000245631">
    <property type="component" value="Unassembled WGS sequence"/>
</dbReference>
<dbReference type="PANTHER" id="PTHR43537:SF45">
    <property type="entry name" value="GNTR FAMILY REGULATORY PROTEIN"/>
    <property type="match status" value="1"/>
</dbReference>
<gene>
    <name evidence="6" type="ORF">C8D77_1301</name>
</gene>
<dbReference type="Pfam" id="PF00392">
    <property type="entry name" value="GntR"/>
    <property type="match status" value="1"/>
</dbReference>
<dbReference type="SMART" id="SM00895">
    <property type="entry name" value="FCD"/>
    <property type="match status" value="1"/>
</dbReference>
<feature type="region of interest" description="Disordered" evidence="4">
    <location>
        <begin position="1"/>
        <end position="23"/>
    </location>
</feature>
<dbReference type="GO" id="GO:0003700">
    <property type="term" value="F:DNA-binding transcription factor activity"/>
    <property type="evidence" value="ECO:0007669"/>
    <property type="project" value="InterPro"/>
</dbReference>
<evidence type="ECO:0000256" key="2">
    <source>
        <dbReference type="ARBA" id="ARBA00023125"/>
    </source>
</evidence>
<feature type="compositionally biased region" description="Basic and acidic residues" evidence="4">
    <location>
        <begin position="1"/>
        <end position="13"/>
    </location>
</feature>
<comment type="caution">
    <text evidence="6">The sequence shown here is derived from an EMBL/GenBank/DDBJ whole genome shotgun (WGS) entry which is preliminary data.</text>
</comment>
<dbReference type="Pfam" id="PF07729">
    <property type="entry name" value="FCD"/>
    <property type="match status" value="1"/>
</dbReference>
<sequence>MERQKESDIREAGEGQATPVLKSVRRGRGEVPLSDQAYQILEEKIVTNEFSPGKVLSEGALATQLGMGRTPVREALQRLANEGLVQILPQRGILVSDLTVDDYLKLMEARRPLERLIAELAAVRASQKQNFTISKQASQFRQAQQSGNERLFMKVDHEFNHSLIEAADNNYVSRMVGLLHGQSRRFYFKHHAVTDFSETARLHADLAEAVANRREDNAIVAADRLIDFNVRLANRVLNRR</sequence>
<dbReference type="InterPro" id="IPR036390">
    <property type="entry name" value="WH_DNA-bd_sf"/>
</dbReference>
<name>A0A8E3B188_RHILI</name>
<evidence type="ECO:0000259" key="5">
    <source>
        <dbReference type="PROSITE" id="PS50949"/>
    </source>
</evidence>
<evidence type="ECO:0000256" key="4">
    <source>
        <dbReference type="SAM" id="MobiDB-lite"/>
    </source>
</evidence>
<keyword evidence="1" id="KW-0805">Transcription regulation</keyword>
<dbReference type="InterPro" id="IPR011711">
    <property type="entry name" value="GntR_C"/>
</dbReference>
<evidence type="ECO:0000313" key="6">
    <source>
        <dbReference type="EMBL" id="PWJ84720.1"/>
    </source>
</evidence>
<dbReference type="SMART" id="SM00345">
    <property type="entry name" value="HTH_GNTR"/>
    <property type="match status" value="1"/>
</dbReference>
<dbReference type="PANTHER" id="PTHR43537">
    <property type="entry name" value="TRANSCRIPTIONAL REGULATOR, GNTR FAMILY"/>
    <property type="match status" value="1"/>
</dbReference>
<dbReference type="SUPFAM" id="SSF48008">
    <property type="entry name" value="GntR ligand-binding domain-like"/>
    <property type="match status" value="1"/>
</dbReference>
<dbReference type="EMBL" id="QGGH01000030">
    <property type="protein sequence ID" value="PWJ84720.1"/>
    <property type="molecule type" value="Genomic_DNA"/>
</dbReference>
<feature type="domain" description="HTH gntR-type" evidence="5">
    <location>
        <begin position="31"/>
        <end position="98"/>
    </location>
</feature>
<evidence type="ECO:0000256" key="3">
    <source>
        <dbReference type="ARBA" id="ARBA00023163"/>
    </source>
</evidence>
<keyword evidence="3" id="KW-0804">Transcription</keyword>
<dbReference type="SUPFAM" id="SSF46785">
    <property type="entry name" value="Winged helix' DNA-binding domain"/>
    <property type="match status" value="1"/>
</dbReference>
<dbReference type="InterPro" id="IPR000524">
    <property type="entry name" value="Tscrpt_reg_HTH_GntR"/>
</dbReference>